<name>A0A3N4KNC4_9PEZI</name>
<feature type="domain" description="SLS1 second KH" evidence="3">
    <location>
        <begin position="156"/>
        <end position="214"/>
    </location>
</feature>
<dbReference type="InterPro" id="IPR048400">
    <property type="entry name" value="SLS1_N"/>
</dbReference>
<evidence type="ECO:0000259" key="3">
    <source>
        <dbReference type="Pfam" id="PF20777"/>
    </source>
</evidence>
<dbReference type="Proteomes" id="UP000277580">
    <property type="component" value="Unassembled WGS sequence"/>
</dbReference>
<feature type="domain" description="SLS1 C-terminal" evidence="4">
    <location>
        <begin position="248"/>
        <end position="579"/>
    </location>
</feature>
<dbReference type="Pfam" id="PF20777">
    <property type="entry name" value="KH_SLS1_2"/>
    <property type="match status" value="1"/>
</dbReference>
<feature type="region of interest" description="Disordered" evidence="1">
    <location>
        <begin position="642"/>
        <end position="666"/>
    </location>
</feature>
<gene>
    <name evidence="5" type="ORF">P167DRAFT_495937</name>
</gene>
<evidence type="ECO:0000256" key="1">
    <source>
        <dbReference type="SAM" id="MobiDB-lite"/>
    </source>
</evidence>
<dbReference type="EMBL" id="ML119187">
    <property type="protein sequence ID" value="RPB07325.1"/>
    <property type="molecule type" value="Genomic_DNA"/>
</dbReference>
<protein>
    <submittedName>
        <fullName evidence="5">Uncharacterized protein</fullName>
    </submittedName>
</protein>
<sequence length="698" mass="79703">MEISLYRPDTLRVSRERYNQMVEELDNAFLRSQLWEYYSEFVSRTPEKVIIPLRKTAKKSQVLNTILRNLWDIEVTDEIAEREDVLITREITSRRRDLFFMVGEDGHVLRTWAQKFMTRITVNVAKSTIQFRGSLANIERLSFAMDEMLKTIITEDIDLSWTLRYGNFTEDLVTPIARLTNTFIEKVDETTIRVMALGPERHAIDDARRLLYSALNMQVRSIYSLLYNSPSDQESPKGALYKFSEDPSLPWVFRGRDWARWRIVRNKPNPAAQEVEPKPDEAEQGNIKMKGERSLGQLENIRQILDQSPIAEVAVGERQPAEYQAILGCILHDSEGNSVPQSPQTLEEFIKDERPRVLSNEFPGVSFIAQAPVSRKDLKLAYIDDSAKLLDEDIAYSFSVRFAASPWSLPTTFDQYPILELTLPIDRYTGNILQPTLIARHSESVADMLMPNRQCDLRFLRRVDVPLAMGTGDEQTVGGVTVEEMKRFKENSNLDLSGKSKLRVVPTLKASVPQWMMQHVPDLPTTDVDYLFVGMEFRRELNFDWHGLQLRHTVIEGGASGGKRTEVKLICNGPSETEGVLEVKTNDEILQTQEEVEKNMKREVEIKELVAEKAKWEEDEIGSNEEVVPESNEVDLAAEVAQLDDQAEAEEAETEISRTPTGVPDSSFAEFMKGTMSLVKSLESRITRSTRDGKGILR</sequence>
<reference evidence="5 6" key="1">
    <citation type="journal article" date="2018" name="Nat. Ecol. Evol.">
        <title>Pezizomycetes genomes reveal the molecular basis of ectomycorrhizal truffle lifestyle.</title>
        <authorList>
            <person name="Murat C."/>
            <person name="Payen T."/>
            <person name="Noel B."/>
            <person name="Kuo A."/>
            <person name="Morin E."/>
            <person name="Chen J."/>
            <person name="Kohler A."/>
            <person name="Krizsan K."/>
            <person name="Balestrini R."/>
            <person name="Da Silva C."/>
            <person name="Montanini B."/>
            <person name="Hainaut M."/>
            <person name="Levati E."/>
            <person name="Barry K.W."/>
            <person name="Belfiori B."/>
            <person name="Cichocki N."/>
            <person name="Clum A."/>
            <person name="Dockter R.B."/>
            <person name="Fauchery L."/>
            <person name="Guy J."/>
            <person name="Iotti M."/>
            <person name="Le Tacon F."/>
            <person name="Lindquist E.A."/>
            <person name="Lipzen A."/>
            <person name="Malagnac F."/>
            <person name="Mello A."/>
            <person name="Molinier V."/>
            <person name="Miyauchi S."/>
            <person name="Poulain J."/>
            <person name="Riccioni C."/>
            <person name="Rubini A."/>
            <person name="Sitrit Y."/>
            <person name="Splivallo R."/>
            <person name="Traeger S."/>
            <person name="Wang M."/>
            <person name="Zifcakova L."/>
            <person name="Wipf D."/>
            <person name="Zambonelli A."/>
            <person name="Paolocci F."/>
            <person name="Nowrousian M."/>
            <person name="Ottonello S."/>
            <person name="Baldrian P."/>
            <person name="Spatafora J.W."/>
            <person name="Henrissat B."/>
            <person name="Nagy L.G."/>
            <person name="Aury J.M."/>
            <person name="Wincker P."/>
            <person name="Grigoriev I.V."/>
            <person name="Bonfante P."/>
            <person name="Martin F.M."/>
        </authorList>
    </citation>
    <scope>NUCLEOTIDE SEQUENCE [LARGE SCALE GENOMIC DNA]</scope>
    <source>
        <strain evidence="5 6">CCBAS932</strain>
    </source>
</reference>
<dbReference type="STRING" id="1392247.A0A3N4KNC4"/>
<proteinExistence type="predicted"/>
<evidence type="ECO:0000259" key="2">
    <source>
        <dbReference type="Pfam" id="PF20776"/>
    </source>
</evidence>
<dbReference type="AlphaFoldDB" id="A0A3N4KNC4"/>
<evidence type="ECO:0000313" key="5">
    <source>
        <dbReference type="EMBL" id="RPB07325.1"/>
    </source>
</evidence>
<dbReference type="InParanoid" id="A0A3N4KNC4"/>
<evidence type="ECO:0000313" key="6">
    <source>
        <dbReference type="Proteomes" id="UP000277580"/>
    </source>
</evidence>
<feature type="compositionally biased region" description="Acidic residues" evidence="1">
    <location>
        <begin position="645"/>
        <end position="654"/>
    </location>
</feature>
<organism evidence="5 6">
    <name type="scientific">Morchella conica CCBAS932</name>
    <dbReference type="NCBI Taxonomy" id="1392247"/>
    <lineage>
        <taxon>Eukaryota</taxon>
        <taxon>Fungi</taxon>
        <taxon>Dikarya</taxon>
        <taxon>Ascomycota</taxon>
        <taxon>Pezizomycotina</taxon>
        <taxon>Pezizomycetes</taxon>
        <taxon>Pezizales</taxon>
        <taxon>Morchellaceae</taxon>
        <taxon>Morchella</taxon>
    </lineage>
</organism>
<dbReference type="InterPro" id="IPR048748">
    <property type="entry name" value="SLS1_KH2"/>
</dbReference>
<accession>A0A3N4KNC4</accession>
<dbReference type="Pfam" id="PF20776">
    <property type="entry name" value="SLS1_N"/>
    <property type="match status" value="1"/>
</dbReference>
<evidence type="ECO:0000259" key="4">
    <source>
        <dbReference type="Pfam" id="PF20778"/>
    </source>
</evidence>
<dbReference type="Pfam" id="PF20778">
    <property type="entry name" value="SLS1_C"/>
    <property type="match status" value="1"/>
</dbReference>
<dbReference type="OrthoDB" id="5392646at2759"/>
<dbReference type="InterPro" id="IPR048401">
    <property type="entry name" value="SLS1_C"/>
</dbReference>
<feature type="domain" description="SLS1 N-terminal" evidence="2">
    <location>
        <begin position="2"/>
        <end position="75"/>
    </location>
</feature>
<keyword evidence="6" id="KW-1185">Reference proteome</keyword>